<protein>
    <recommendedName>
        <fullName evidence="7">Protein NRDE2 homolog</fullName>
    </recommendedName>
</protein>
<feature type="region of interest" description="Disordered" evidence="4">
    <location>
        <begin position="1"/>
        <end position="23"/>
    </location>
</feature>
<evidence type="ECO:0000256" key="2">
    <source>
        <dbReference type="ARBA" id="ARBA00009265"/>
    </source>
</evidence>
<dbReference type="EMBL" id="OC881537">
    <property type="protein sequence ID" value="CAD7642333.1"/>
    <property type="molecule type" value="Genomic_DNA"/>
</dbReference>
<evidence type="ECO:0000313" key="6">
    <source>
        <dbReference type="Proteomes" id="UP000759131"/>
    </source>
</evidence>
<proteinExistence type="inferred from homology"/>
<dbReference type="PANTHER" id="PTHR13471">
    <property type="entry name" value="TETRATRICOPEPTIDE-LIKE HELICAL"/>
    <property type="match status" value="1"/>
</dbReference>
<organism evidence="5">
    <name type="scientific">Medioppia subpectinata</name>
    <dbReference type="NCBI Taxonomy" id="1979941"/>
    <lineage>
        <taxon>Eukaryota</taxon>
        <taxon>Metazoa</taxon>
        <taxon>Ecdysozoa</taxon>
        <taxon>Arthropoda</taxon>
        <taxon>Chelicerata</taxon>
        <taxon>Arachnida</taxon>
        <taxon>Acari</taxon>
        <taxon>Acariformes</taxon>
        <taxon>Sarcoptiformes</taxon>
        <taxon>Oribatida</taxon>
        <taxon>Brachypylina</taxon>
        <taxon>Oppioidea</taxon>
        <taxon>Oppiidae</taxon>
        <taxon>Medioppia</taxon>
    </lineage>
</organism>
<sequence>ERSKSRPTHRRHDSLSSTTSSHTISQLLAKKTFIEETGLSPQNAYRIDTKRDSNNLAFNSLYYKNVANYEKNKTINISKRKRDQNDDSVKNHKKKKMRYFSLENLILMKKSLKESTDLSKPVMRPMKEALDFIAIKANQPFSQLLTIQSNTNPSNPLGVYDTKTALWSEGKGCLDDIPIPESSLKFQSMKDKTSKNETIGANRCPTRQQYIYDKTQEFNAYLRDNELDVEKWLQFIAFQDKCVETTDHLKDKIDGKTYDVFINEKKLSICEKALSFNSQSIDLLLCRLEIVSNIWDFDKVVKEWKLYEKCIEMLSKMLEKTFISHSPPKDLERELVLILSSYSRFLLSIGQTERSIAIFQALIEFNLFTPSLLTFEMSVQDWKSLFEPFWDSGCPRFGENGSIGWSQVMAKKNVGNSEQMDPQIDSLIDKEENQIISEKSHKNIVWLKFELLRQRFHWLPVRTDTDIDDTERIVSSDDVIDVLVRFRETNTKYFLVKQFLRFLSVIDFKSDENVFKSDDCFEPIVGIRDFSLHLPLLPKFYGNETIIQNIFKSSVELFCG</sequence>
<comment type="similarity">
    <text evidence="2">Belongs to the NRDE2 family.</text>
</comment>
<dbReference type="InterPro" id="IPR013633">
    <property type="entry name" value="NRDE-2"/>
</dbReference>
<dbReference type="GO" id="GO:1902369">
    <property type="term" value="P:negative regulation of RNA catabolic process"/>
    <property type="evidence" value="ECO:0007669"/>
    <property type="project" value="TreeGrafter"/>
</dbReference>
<keyword evidence="3" id="KW-0539">Nucleus</keyword>
<gene>
    <name evidence="5" type="ORF">OSB1V03_LOCUS19089</name>
</gene>
<dbReference type="AlphaFoldDB" id="A0A7R9LKU3"/>
<evidence type="ECO:0000256" key="4">
    <source>
        <dbReference type="SAM" id="MobiDB-lite"/>
    </source>
</evidence>
<reference evidence="5" key="1">
    <citation type="submission" date="2020-11" db="EMBL/GenBank/DDBJ databases">
        <authorList>
            <person name="Tran Van P."/>
        </authorList>
    </citation>
    <scope>NUCLEOTIDE SEQUENCE</scope>
</reference>
<dbReference type="EMBL" id="CAJPIZ010026962">
    <property type="protein sequence ID" value="CAG2119140.1"/>
    <property type="molecule type" value="Genomic_DNA"/>
</dbReference>
<keyword evidence="6" id="KW-1185">Reference proteome</keyword>
<evidence type="ECO:0000256" key="3">
    <source>
        <dbReference type="ARBA" id="ARBA00023242"/>
    </source>
</evidence>
<feature type="non-terminal residue" evidence="5">
    <location>
        <position position="1"/>
    </location>
</feature>
<dbReference type="Pfam" id="PF08424">
    <property type="entry name" value="NRDE-2"/>
    <property type="match status" value="2"/>
</dbReference>
<evidence type="ECO:0000313" key="5">
    <source>
        <dbReference type="EMBL" id="CAD7642333.1"/>
    </source>
</evidence>
<dbReference type="Proteomes" id="UP000759131">
    <property type="component" value="Unassembled WGS sequence"/>
</dbReference>
<feature type="non-terminal residue" evidence="5">
    <location>
        <position position="560"/>
    </location>
</feature>
<dbReference type="OrthoDB" id="297219at2759"/>
<evidence type="ECO:0008006" key="7">
    <source>
        <dbReference type="Google" id="ProtNLM"/>
    </source>
</evidence>
<dbReference type="GO" id="GO:0071013">
    <property type="term" value="C:catalytic step 2 spliceosome"/>
    <property type="evidence" value="ECO:0007669"/>
    <property type="project" value="TreeGrafter"/>
</dbReference>
<name>A0A7R9LKU3_9ACAR</name>
<dbReference type="GO" id="GO:0031048">
    <property type="term" value="P:regulatory ncRNA-mediated heterochromatin formation"/>
    <property type="evidence" value="ECO:0007669"/>
    <property type="project" value="TreeGrafter"/>
</dbReference>
<evidence type="ECO:0000256" key="1">
    <source>
        <dbReference type="ARBA" id="ARBA00004123"/>
    </source>
</evidence>
<dbReference type="PANTHER" id="PTHR13471:SF0">
    <property type="entry name" value="NUCLEAR EXOSOME REGULATOR NRDE2"/>
    <property type="match status" value="1"/>
</dbReference>
<feature type="compositionally biased region" description="Basic residues" evidence="4">
    <location>
        <begin position="1"/>
        <end position="12"/>
    </location>
</feature>
<comment type="subcellular location">
    <subcellularLocation>
        <location evidence="1">Nucleus</location>
    </subcellularLocation>
</comment>
<accession>A0A7R9LKU3</accession>